<proteinExistence type="predicted"/>
<sequence length="159" mass="16464">MHKAPTMLAQLLAALVCAAVAAGAPAPAPAPNTTGDIPMHVFGHTPKSDVSFRLPTHCAPVLPDDKMIKTYKTPAHSGHGSVPFEVYEVGVSAPKTTLSIPYPTTCECTTVAPHYPGGSNNTTYAAVTSEQGFQGAFPTTCVCVPRPIAKSGSSFQIEG</sequence>
<feature type="chain" id="PRO_5021286054" evidence="1">
    <location>
        <begin position="24"/>
        <end position="159"/>
    </location>
</feature>
<accession>A0A507CA38</accession>
<evidence type="ECO:0000313" key="2">
    <source>
        <dbReference type="EMBL" id="TPX37947.1"/>
    </source>
</evidence>
<keyword evidence="1" id="KW-0732">Signal</keyword>
<dbReference type="VEuPathDB" id="FungiDB:SeMB42_g06781"/>
<dbReference type="Proteomes" id="UP000317494">
    <property type="component" value="Unassembled WGS sequence"/>
</dbReference>
<dbReference type="EMBL" id="QEAN01000407">
    <property type="protein sequence ID" value="TPX37947.1"/>
    <property type="molecule type" value="Genomic_DNA"/>
</dbReference>
<dbReference type="AlphaFoldDB" id="A0A507CA38"/>
<protein>
    <submittedName>
        <fullName evidence="2">Uncharacterized protein</fullName>
    </submittedName>
</protein>
<evidence type="ECO:0000256" key="1">
    <source>
        <dbReference type="SAM" id="SignalP"/>
    </source>
</evidence>
<comment type="caution">
    <text evidence="2">The sequence shown here is derived from an EMBL/GenBank/DDBJ whole genome shotgun (WGS) entry which is preliminary data.</text>
</comment>
<feature type="signal peptide" evidence="1">
    <location>
        <begin position="1"/>
        <end position="23"/>
    </location>
</feature>
<reference evidence="2 3" key="1">
    <citation type="journal article" date="2019" name="Sci. Rep.">
        <title>Comparative genomics of chytrid fungi reveal insights into the obligate biotrophic and pathogenic lifestyle of Synchytrium endobioticum.</title>
        <authorList>
            <person name="van de Vossenberg B.T.L.H."/>
            <person name="Warris S."/>
            <person name="Nguyen H.D.T."/>
            <person name="van Gent-Pelzer M.P.E."/>
            <person name="Joly D.L."/>
            <person name="van de Geest H.C."/>
            <person name="Bonants P.J.M."/>
            <person name="Smith D.S."/>
            <person name="Levesque C.A."/>
            <person name="van der Lee T.A.J."/>
        </authorList>
    </citation>
    <scope>NUCLEOTIDE SEQUENCE [LARGE SCALE GENOMIC DNA]</scope>
    <source>
        <strain evidence="2 3">MB42</strain>
    </source>
</reference>
<evidence type="ECO:0000313" key="3">
    <source>
        <dbReference type="Proteomes" id="UP000317494"/>
    </source>
</evidence>
<gene>
    <name evidence="2" type="ORF">SeMB42_g06781</name>
</gene>
<keyword evidence="3" id="KW-1185">Reference proteome</keyword>
<organism evidence="2 3">
    <name type="scientific">Synchytrium endobioticum</name>
    <dbReference type="NCBI Taxonomy" id="286115"/>
    <lineage>
        <taxon>Eukaryota</taxon>
        <taxon>Fungi</taxon>
        <taxon>Fungi incertae sedis</taxon>
        <taxon>Chytridiomycota</taxon>
        <taxon>Chytridiomycota incertae sedis</taxon>
        <taxon>Chytridiomycetes</taxon>
        <taxon>Synchytriales</taxon>
        <taxon>Synchytriaceae</taxon>
        <taxon>Synchytrium</taxon>
    </lineage>
</organism>
<name>A0A507CA38_9FUNG</name>